<evidence type="ECO:0000313" key="3">
    <source>
        <dbReference type="Proteomes" id="UP000775547"/>
    </source>
</evidence>
<dbReference type="Proteomes" id="UP000775547">
    <property type="component" value="Unassembled WGS sequence"/>
</dbReference>
<feature type="region of interest" description="Disordered" evidence="1">
    <location>
        <begin position="1047"/>
        <end position="1077"/>
    </location>
</feature>
<feature type="compositionally biased region" description="Polar residues" evidence="1">
    <location>
        <begin position="572"/>
        <end position="583"/>
    </location>
</feature>
<evidence type="ECO:0000313" key="2">
    <source>
        <dbReference type="EMBL" id="KAG5644199.1"/>
    </source>
</evidence>
<feature type="compositionally biased region" description="Basic residues" evidence="1">
    <location>
        <begin position="526"/>
        <end position="538"/>
    </location>
</feature>
<name>A0A9P7G5E7_9AGAR</name>
<feature type="compositionally biased region" description="Basic and acidic residues" evidence="1">
    <location>
        <begin position="597"/>
        <end position="609"/>
    </location>
</feature>
<feature type="compositionally biased region" description="Polar residues" evidence="1">
    <location>
        <begin position="1153"/>
        <end position="1179"/>
    </location>
</feature>
<dbReference type="OrthoDB" id="3228777at2759"/>
<feature type="compositionally biased region" description="Low complexity" evidence="1">
    <location>
        <begin position="22"/>
        <end position="32"/>
    </location>
</feature>
<reference evidence="2" key="2">
    <citation type="submission" date="2021-10" db="EMBL/GenBank/DDBJ databases">
        <title>Phylogenomics reveals ancestral predisposition of the termite-cultivated fungus Termitomyces towards a domesticated lifestyle.</title>
        <authorList>
            <person name="Auxier B."/>
            <person name="Grum-Grzhimaylo A."/>
            <person name="Cardenas M.E."/>
            <person name="Lodge J.D."/>
            <person name="Laessoe T."/>
            <person name="Pedersen O."/>
            <person name="Smith M.E."/>
            <person name="Kuyper T.W."/>
            <person name="Franco-Molano E.A."/>
            <person name="Baroni T.J."/>
            <person name="Aanen D.K."/>
        </authorList>
    </citation>
    <scope>NUCLEOTIDE SEQUENCE</scope>
    <source>
        <strain evidence="2">AP01</strain>
        <tissue evidence="2">Mycelium</tissue>
    </source>
</reference>
<dbReference type="AlphaFoldDB" id="A0A9P7G5E7"/>
<feature type="compositionally biased region" description="Polar residues" evidence="1">
    <location>
        <begin position="1052"/>
        <end position="1072"/>
    </location>
</feature>
<organism evidence="2 3">
    <name type="scientific">Asterophora parasitica</name>
    <dbReference type="NCBI Taxonomy" id="117018"/>
    <lineage>
        <taxon>Eukaryota</taxon>
        <taxon>Fungi</taxon>
        <taxon>Dikarya</taxon>
        <taxon>Basidiomycota</taxon>
        <taxon>Agaricomycotina</taxon>
        <taxon>Agaricomycetes</taxon>
        <taxon>Agaricomycetidae</taxon>
        <taxon>Agaricales</taxon>
        <taxon>Tricholomatineae</taxon>
        <taxon>Lyophyllaceae</taxon>
        <taxon>Asterophora</taxon>
    </lineage>
</organism>
<feature type="compositionally biased region" description="Basic and acidic residues" evidence="1">
    <location>
        <begin position="116"/>
        <end position="130"/>
    </location>
</feature>
<feature type="region of interest" description="Disordered" evidence="1">
    <location>
        <begin position="1153"/>
        <end position="1181"/>
    </location>
</feature>
<feature type="compositionally biased region" description="Low complexity" evidence="1">
    <location>
        <begin position="584"/>
        <end position="596"/>
    </location>
</feature>
<feature type="compositionally biased region" description="Polar residues" evidence="1">
    <location>
        <begin position="912"/>
        <end position="924"/>
    </location>
</feature>
<feature type="region of interest" description="Disordered" evidence="1">
    <location>
        <begin position="279"/>
        <end position="334"/>
    </location>
</feature>
<feature type="compositionally biased region" description="Polar residues" evidence="1">
    <location>
        <begin position="510"/>
        <end position="525"/>
    </location>
</feature>
<accession>A0A9P7G5E7</accession>
<feature type="region of interest" description="Disordered" evidence="1">
    <location>
        <begin position="22"/>
        <end position="80"/>
    </location>
</feature>
<feature type="compositionally biased region" description="Low complexity" evidence="1">
    <location>
        <begin position="143"/>
        <end position="159"/>
    </location>
</feature>
<feature type="region of interest" description="Disordered" evidence="1">
    <location>
        <begin position="104"/>
        <end position="165"/>
    </location>
</feature>
<evidence type="ECO:0000256" key="1">
    <source>
        <dbReference type="SAM" id="MobiDB-lite"/>
    </source>
</evidence>
<feature type="region of interest" description="Disordered" evidence="1">
    <location>
        <begin position="503"/>
        <end position="546"/>
    </location>
</feature>
<dbReference type="EMBL" id="JABCKV010000079">
    <property type="protein sequence ID" value="KAG5644199.1"/>
    <property type="molecule type" value="Genomic_DNA"/>
</dbReference>
<feature type="region of interest" description="Disordered" evidence="1">
    <location>
        <begin position="981"/>
        <end position="1004"/>
    </location>
</feature>
<feature type="region of interest" description="Disordered" evidence="1">
    <location>
        <begin position="569"/>
        <end position="612"/>
    </location>
</feature>
<sequence length="1259" mass="136620">MATTTQSPAPFSRLSRLGLGLGLKSSSASPSRARGDEKQEVEDEWYIPYSGPYEPPREPFRRPRDRDSWGDPINGEEDDDSIALASIDLHKRYEVGSIGDDHWAGVADSSRINRGGYERDSSTTGHRDRAQSVWTSSTKVEPVRASVATRRSTVSSSARPPVPSYVNLDAAGGVGESPMPPAHPSILKDNNRVSLAGLFAFGGGRPPSERSAKKLLAKKFSRSGQNAPAMRTHRRSSSTGSNSLLGRKTGEPVEDDDYYTSYYFSTAKPYTAKAIEAAASPTPSARHPYAYVPPTSHDDDDPQPAPSPRLTSTRSVATRKPATANGTHFPLPQPFRVKQLKNSASTPNLHAGTVSAGNPPLARVKGLPKPLPTFQPNRWFSAETWCDALLFPRPRLKIKHDESGSGRIVSPPESPVQRGLIEGSVAVAEQGVTSRVLAHSRSLADLRQKRGDAVGAVKEQHNLPPPVNTDRTLRPKSWALDDLDLPTPVPSLARVLDDGEKLDTQRKQWQEQATHSFQNKLTRSISRARSKSLTQKRRRYEEPPPNSIDFLAARACLGNQLLTPVVTDQKFSDAQTSPSKTSYSLANSLAKTSSKSSKSDSRGHSRTDSWGRSALRTATCGLTGTDPAADADFDNKLENALKRDDTKVIRLADPALAVPASHTPLTSNSPTPSGSIADTRIGIALSTPPLVNNPLDVVAMRLPAHPYAQGGLYSYSTYMPTPTAEKEEAGAGISEFVVPHAQELLSRQNNTPSSSVLNHPYAQRMVLSRDSYGTDKFTVRRGRDESDVPPPAKMWAQMSPGVVREILPGELQHSPYMSENGDDVDLSSRNSQVIYDTVGVGEALAYAVRPMGSRDSGFGTSDDHTVVDLSPSYTTSFAVKRSYRQPVQYDTTRPLHLSLLDKKPADPHSAHTFASSPLLHQQEATPKVPHPLSSSRSYDILGPRTASTSPESLSPPHSPRSFGNPDDLDQFYDLFYKPGHASSHQRVPSEMSLASVGSRRQAGSGLTTLARQLSEELESMALARPSMTELPGSTSRRPTDSTLEFVFEETSPPESSTTGRTPPGHSTISPFQPSAARIPEDVESFRTSSPLEADEDETALFRVGIVESALTPPIVENDNRLSFTGQLSFPEAQRPARPEDPEVSTIISPQPRINSLQLPSANPTRSSYMTTNSSASRMSGLSDFPAPPTVERMSLHTSYFEEAHSLSEGNESRSATPPAIPTISPFDDADTDADDTVRQKFGGEEEIDELVAASHSHHA</sequence>
<proteinExistence type="predicted"/>
<protein>
    <submittedName>
        <fullName evidence="2">Uncharacterized protein</fullName>
    </submittedName>
</protein>
<gene>
    <name evidence="2" type="ORF">DXG03_008862</name>
</gene>
<keyword evidence="3" id="KW-1185">Reference proteome</keyword>
<feature type="region of interest" description="Disordered" evidence="1">
    <location>
        <begin position="901"/>
        <end position="965"/>
    </location>
</feature>
<comment type="caution">
    <text evidence="2">The sequence shown here is derived from an EMBL/GenBank/DDBJ whole genome shotgun (WGS) entry which is preliminary data.</text>
</comment>
<feature type="region of interest" description="Disordered" evidence="1">
    <location>
        <begin position="1202"/>
        <end position="1234"/>
    </location>
</feature>
<feature type="region of interest" description="Disordered" evidence="1">
    <location>
        <begin position="219"/>
        <end position="256"/>
    </location>
</feature>
<reference evidence="2" key="1">
    <citation type="submission" date="2020-07" db="EMBL/GenBank/DDBJ databases">
        <authorList>
            <person name="Nieuwenhuis M."/>
            <person name="Van De Peppel L.J.J."/>
        </authorList>
    </citation>
    <scope>NUCLEOTIDE SEQUENCE</scope>
    <source>
        <strain evidence="2">AP01</strain>
        <tissue evidence="2">Mycelium</tissue>
    </source>
</reference>
<feature type="compositionally biased region" description="Basic and acidic residues" evidence="1">
    <location>
        <begin position="55"/>
        <end position="69"/>
    </location>
</feature>